<sequence length="137" mass="14549">MTPRVPGLTDLQPTDAPEGVTAWLGWAGDLPVTIVVEEPATEEQLDTSFIAGVLADADAWIVRAGDAVEEFYRAEAGTATGWSPEATFWAGQEWSIRFAECPLPEVGDLGVAVLFSGETLDSVEDLSADDADDAHGR</sequence>
<dbReference type="Proteomes" id="UP001157160">
    <property type="component" value="Unassembled WGS sequence"/>
</dbReference>
<proteinExistence type="predicted"/>
<comment type="caution">
    <text evidence="1">The sequence shown here is derived from an EMBL/GenBank/DDBJ whole genome shotgun (WGS) entry which is preliminary data.</text>
</comment>
<name>A0AA37UKA6_9MICO</name>
<evidence type="ECO:0000313" key="2">
    <source>
        <dbReference type="Proteomes" id="UP001157160"/>
    </source>
</evidence>
<dbReference type="AlphaFoldDB" id="A0AA37UKA6"/>
<protein>
    <submittedName>
        <fullName evidence="1">Uncharacterized protein</fullName>
    </submittedName>
</protein>
<gene>
    <name evidence="1" type="ORF">GCM10025874_15780</name>
</gene>
<dbReference type="RefSeq" id="WP_284231681.1">
    <property type="nucleotide sequence ID" value="NZ_BSUL01000001.1"/>
</dbReference>
<accession>A0AA37UKA6</accession>
<evidence type="ECO:0000313" key="1">
    <source>
        <dbReference type="EMBL" id="GMA28325.1"/>
    </source>
</evidence>
<organism evidence="1 2">
    <name type="scientific">Arenivirga flava</name>
    <dbReference type="NCBI Taxonomy" id="1930060"/>
    <lineage>
        <taxon>Bacteria</taxon>
        <taxon>Bacillati</taxon>
        <taxon>Actinomycetota</taxon>
        <taxon>Actinomycetes</taxon>
        <taxon>Micrococcales</taxon>
        <taxon>Microbacteriaceae</taxon>
        <taxon>Arenivirga</taxon>
    </lineage>
</organism>
<keyword evidence="2" id="KW-1185">Reference proteome</keyword>
<dbReference type="EMBL" id="BSUL01000001">
    <property type="protein sequence ID" value="GMA28325.1"/>
    <property type="molecule type" value="Genomic_DNA"/>
</dbReference>
<reference evidence="1 2" key="1">
    <citation type="journal article" date="2014" name="Int. J. Syst. Evol. Microbiol.">
        <title>Complete genome sequence of Corynebacterium casei LMG S-19264T (=DSM 44701T), isolated from a smear-ripened cheese.</title>
        <authorList>
            <consortium name="US DOE Joint Genome Institute (JGI-PGF)"/>
            <person name="Walter F."/>
            <person name="Albersmeier A."/>
            <person name="Kalinowski J."/>
            <person name="Ruckert C."/>
        </authorList>
    </citation>
    <scope>NUCLEOTIDE SEQUENCE [LARGE SCALE GENOMIC DNA]</scope>
    <source>
        <strain evidence="1 2">NBRC 112289</strain>
    </source>
</reference>